<evidence type="ECO:0000313" key="2">
    <source>
        <dbReference type="EMBL" id="KCZ93973.1"/>
    </source>
</evidence>
<sequence length="175" mass="19605">MSLQFIRADLVRDRDVLKRFNVEYLTWIGDAVQERFGLVLSDLLGASIPDYVDRELEKLCEGTPPDGVFYLVLNEKTAVGMGGMRRVGGDIGEIKRIYVPKAVRGGGVGVKILDRLIADARSFGYRELVLDTGPFMNSAHRLYEAAGFIDIPAYAEAEVPQALHHDWRFMRCKLG</sequence>
<keyword evidence="3" id="KW-1185">Reference proteome</keyword>
<reference evidence="2 3" key="1">
    <citation type="journal article" date="2014" name="Antonie Van Leeuwenhoek">
        <title>Hyphomonas beringensis sp. nov. and Hyphomonas chukchiensis sp. nov., isolated from surface seawater of the Bering Sea and Chukchi Sea.</title>
        <authorList>
            <person name="Li C."/>
            <person name="Lai Q."/>
            <person name="Li G."/>
            <person name="Dong C."/>
            <person name="Wang J."/>
            <person name="Liao Y."/>
            <person name="Shao Z."/>
        </authorList>
    </citation>
    <scope>NUCLEOTIDE SEQUENCE [LARGE SCALE GENOMIC DNA]</scope>
    <source>
        <strain evidence="2 3">MHS-2</strain>
    </source>
</reference>
<dbReference type="PROSITE" id="PS51186">
    <property type="entry name" value="GNAT"/>
    <property type="match status" value="1"/>
</dbReference>
<gene>
    <name evidence="2" type="ORF">HJO_01320</name>
</gene>
<proteinExistence type="predicted"/>
<dbReference type="PANTHER" id="PTHR43305">
    <property type="entry name" value="FAMILY N-ACETYLTRANSFERASE, PUTATIVE (AFU_ORTHOLOGUE AFUA_2G01380)-RELATED"/>
    <property type="match status" value="1"/>
</dbReference>
<dbReference type="GO" id="GO:0016747">
    <property type="term" value="F:acyltransferase activity, transferring groups other than amino-acyl groups"/>
    <property type="evidence" value="ECO:0007669"/>
    <property type="project" value="InterPro"/>
</dbReference>
<dbReference type="InterPro" id="IPR000182">
    <property type="entry name" value="GNAT_dom"/>
</dbReference>
<comment type="caution">
    <text evidence="2">The sequence shown here is derived from an EMBL/GenBank/DDBJ whole genome shotgun (WGS) entry which is preliminary data.</text>
</comment>
<name>A0A059FU45_9PROT</name>
<dbReference type="Gene3D" id="3.40.630.30">
    <property type="match status" value="1"/>
</dbReference>
<dbReference type="SUPFAM" id="SSF55729">
    <property type="entry name" value="Acyl-CoA N-acyltransferases (Nat)"/>
    <property type="match status" value="1"/>
</dbReference>
<dbReference type="InterPro" id="IPR016181">
    <property type="entry name" value="Acyl_CoA_acyltransferase"/>
</dbReference>
<dbReference type="Pfam" id="PF00583">
    <property type="entry name" value="Acetyltransf_1"/>
    <property type="match status" value="1"/>
</dbReference>
<evidence type="ECO:0000313" key="3">
    <source>
        <dbReference type="Proteomes" id="UP000025171"/>
    </source>
</evidence>
<dbReference type="STRING" id="1280950.HJO_01320"/>
<dbReference type="PANTHER" id="PTHR43305:SF1">
    <property type="entry name" value="FAMILY N-ACETYLTRANSFERASE, PUTATIVE (AFU_ORTHOLOGUE AFUA_2G01380)-RELATED"/>
    <property type="match status" value="1"/>
</dbReference>
<evidence type="ECO:0000259" key="1">
    <source>
        <dbReference type="PROSITE" id="PS51186"/>
    </source>
</evidence>
<dbReference type="RefSeq" id="WP_051617948.1">
    <property type="nucleotide sequence ID" value="NZ_ARYK01000001.1"/>
</dbReference>
<dbReference type="Proteomes" id="UP000025171">
    <property type="component" value="Unassembled WGS sequence"/>
</dbReference>
<dbReference type="AlphaFoldDB" id="A0A059FU45"/>
<dbReference type="OrthoDB" id="2436196at2"/>
<dbReference type="CDD" id="cd04301">
    <property type="entry name" value="NAT_SF"/>
    <property type="match status" value="1"/>
</dbReference>
<keyword evidence="2" id="KW-0808">Transferase</keyword>
<dbReference type="EMBL" id="ARYK01000001">
    <property type="protein sequence ID" value="KCZ93973.1"/>
    <property type="molecule type" value="Genomic_DNA"/>
</dbReference>
<dbReference type="InterPro" id="IPR052777">
    <property type="entry name" value="Acetyltransferase_Enz"/>
</dbReference>
<accession>A0A059FU45</accession>
<organism evidence="2 3">
    <name type="scientific">Hyphomonas johnsonii MHS-2</name>
    <dbReference type="NCBI Taxonomy" id="1280950"/>
    <lineage>
        <taxon>Bacteria</taxon>
        <taxon>Pseudomonadati</taxon>
        <taxon>Pseudomonadota</taxon>
        <taxon>Alphaproteobacteria</taxon>
        <taxon>Hyphomonadales</taxon>
        <taxon>Hyphomonadaceae</taxon>
        <taxon>Hyphomonas</taxon>
    </lineage>
</organism>
<protein>
    <submittedName>
        <fullName evidence="2">N-acetyltransferase GCN5</fullName>
    </submittedName>
</protein>
<dbReference type="eggNOG" id="COG0456">
    <property type="taxonomic scope" value="Bacteria"/>
</dbReference>
<feature type="domain" description="N-acetyltransferase" evidence="1">
    <location>
        <begin position="22"/>
        <end position="175"/>
    </location>
</feature>